<feature type="region of interest" description="Disordered" evidence="1">
    <location>
        <begin position="502"/>
        <end position="550"/>
    </location>
</feature>
<name>I7IZS9_9LACO</name>
<gene>
    <name evidence="2" type="ORF">BN53_04240</name>
</gene>
<dbReference type="AlphaFoldDB" id="I7IZS9"/>
<dbReference type="NCBIfam" id="TIGR01542">
    <property type="entry name" value="A118_put_portal"/>
    <property type="match status" value="1"/>
</dbReference>
<dbReference type="PATRIC" id="fig|1423790.3.peg.866"/>
<comment type="caution">
    <text evidence="2">The sequence shown here is derived from an EMBL/GenBank/DDBJ whole genome shotgun (WGS) entry which is preliminary data.</text>
</comment>
<dbReference type="STRING" id="1423790.BN53_04240"/>
<dbReference type="Pfam" id="PF05133">
    <property type="entry name" value="SPP1_portal"/>
    <property type="match status" value="1"/>
</dbReference>
<sequence length="550" mass="62727">MTVLDKIKSLFKKGGELIGMQQVKSLNAITDDPRIKVPAKEYERIAKAKRYYQDELPKVTYYAMGNKKERKISSINLLKMASQRLASLIFNEQCSIKVDDDALQQILDETFKNEDFYTSFETNLEKWIALGSGAIRPYVEDDQIKLSWDDATSVYPLKANTSKVKEIALTRKIQKVENNAAVYYTLVEFHEWLPKVTNEDGSSYYPYRITNELYKSNDHDAIGSIVPLDSIPEFEGLQPQTTLQNLTKPLFAFYRNAGANNKNFISPLGMGLCDNYWKTVDNVNEVHDGFAWDVKTGYRRVTVPRSWVRRAEQVNGRQIPQDQQLYWDPDDAVFIPVNSRNDDSSAFKDLAINIRVDQYASAMDFFLHEFENEVGLSQGTFTRTSSGVQTATEVVTNNSMTYQTRSSYLTQVEKMLDQLVYAIAQLLQIPDLWSDNKPRWSGDISKLTITPDFNDGVFIDQDTQRAQDLTAVAAGVMPKVEFIMRNYGKTREDAEKWLKEIESEQAPLPPDQELSLFPAPAENTANNDNKNDESDKSDVSEPDKPKPTDE</sequence>
<dbReference type="eggNOG" id="ENOG502Z88Q">
    <property type="taxonomic scope" value="Bacteria"/>
</dbReference>
<feature type="compositionally biased region" description="Basic and acidic residues" evidence="1">
    <location>
        <begin position="529"/>
        <end position="550"/>
    </location>
</feature>
<organism evidence="2 3">
    <name type="scientific">Lactobacillus pasteurii DSM 23907 = CRBIP 24.76</name>
    <dbReference type="NCBI Taxonomy" id="1423790"/>
    <lineage>
        <taxon>Bacteria</taxon>
        <taxon>Bacillati</taxon>
        <taxon>Bacillota</taxon>
        <taxon>Bacilli</taxon>
        <taxon>Lactobacillales</taxon>
        <taxon>Lactobacillaceae</taxon>
        <taxon>Lactobacillus</taxon>
    </lineage>
</organism>
<dbReference type="InterPro" id="IPR006432">
    <property type="entry name" value="Phage_portal_A118-type"/>
</dbReference>
<proteinExistence type="predicted"/>
<reference evidence="2 3" key="1">
    <citation type="submission" date="2012-06" db="EMBL/GenBank/DDBJ databases">
        <title>Draft Genome Sequence of Lactobacillus pasteurii CRBIP 24.76T.</title>
        <authorList>
            <person name="Cousin S."/>
            <person name="Bouchier C."/>
            <person name="Loux V."/>
            <person name="Ma L."/>
            <person name="Creno S."/>
            <person name="Bizet C."/>
            <person name="Clermont D."/>
        </authorList>
    </citation>
    <scope>NUCLEOTIDE SEQUENCE [LARGE SCALE GENOMIC DNA]</scope>
    <source>
        <strain evidence="3">CRBIP 24.76T</strain>
    </source>
</reference>
<dbReference type="InterPro" id="IPR021145">
    <property type="entry name" value="Portal_protein_SPP1_Gp6-like"/>
</dbReference>
<evidence type="ECO:0000313" key="2">
    <source>
        <dbReference type="EMBL" id="CCI85297.1"/>
    </source>
</evidence>
<protein>
    <submittedName>
        <fullName evidence="2">Minor structural protein gp61</fullName>
    </submittedName>
</protein>
<keyword evidence="3" id="KW-1185">Reference proteome</keyword>
<dbReference type="Proteomes" id="UP000009311">
    <property type="component" value="Unassembled WGS sequence"/>
</dbReference>
<dbReference type="RefSeq" id="WP_009559848.1">
    <property type="nucleotide sequence ID" value="NZ_AYZN01000017.1"/>
</dbReference>
<evidence type="ECO:0000256" key="1">
    <source>
        <dbReference type="SAM" id="MobiDB-lite"/>
    </source>
</evidence>
<dbReference type="EMBL" id="CAKD01000021">
    <property type="protein sequence ID" value="CCI85297.1"/>
    <property type="molecule type" value="Genomic_DNA"/>
</dbReference>
<evidence type="ECO:0000313" key="3">
    <source>
        <dbReference type="Proteomes" id="UP000009311"/>
    </source>
</evidence>
<dbReference type="PIRSF" id="PIRSF011911">
    <property type="entry name" value="A118_put_portal"/>
    <property type="match status" value="1"/>
</dbReference>
<accession>I7IZS9</accession>